<reference evidence="4" key="1">
    <citation type="submission" date="2023-04" db="EMBL/GenBank/DDBJ databases">
        <authorList>
            <person name="Vijverberg K."/>
            <person name="Xiong W."/>
            <person name="Schranz E."/>
        </authorList>
    </citation>
    <scope>NUCLEOTIDE SEQUENCE</scope>
</reference>
<dbReference type="Pfam" id="PF02431">
    <property type="entry name" value="Chalcone"/>
    <property type="match status" value="1"/>
</dbReference>
<evidence type="ECO:0000313" key="5">
    <source>
        <dbReference type="Proteomes" id="UP001177003"/>
    </source>
</evidence>
<dbReference type="PANTHER" id="PTHR47588:SF1">
    <property type="entry name" value="CHALCONE--FLAVANONE ISOMERASE 3-RELATED"/>
    <property type="match status" value="1"/>
</dbReference>
<dbReference type="InterPro" id="IPR016087">
    <property type="entry name" value="Chalcone_isomerase"/>
</dbReference>
<proteinExistence type="inferred from homology"/>
<dbReference type="InterPro" id="IPR016088">
    <property type="entry name" value="Chalcone_isomerase_3-sand"/>
</dbReference>
<sequence length="323" mass="36777">MQTEIVIGWHKNEEENLTLTWVAVSEDPEIPCFINSKLMALKMMNWTENEEENLTLTWVAVSEDPEIPPNFWVKVGNVFHNLMGCQSRNLDEICFKFRDMRSFIIHFFSISFIVCSKMVMVDDISFPPHITTTKPLSLLGYGLTDIEIHFLQIKFTAIGVYIDPEIVAHLQKWKGKSGSELAGDDEFFDSLISAPVDKYLRIVVIKEIKGSQYGVQLESAVRDRLAADDKYEEEEEEALNQIVEFLQVKYFKKDSVLTFSFPATSNTAEIGFSSEGKEEPKTMKVENGNVVEMMKKWYLGGTTAYSPSTILSLANSFSLELSK</sequence>
<dbReference type="GO" id="GO:0016872">
    <property type="term" value="F:intramolecular lyase activity"/>
    <property type="evidence" value="ECO:0007669"/>
    <property type="project" value="InterPro"/>
</dbReference>
<evidence type="ECO:0000259" key="3">
    <source>
        <dbReference type="Pfam" id="PF02431"/>
    </source>
</evidence>
<dbReference type="Proteomes" id="UP001177003">
    <property type="component" value="Chromosome 8"/>
</dbReference>
<dbReference type="InterPro" id="IPR044191">
    <property type="entry name" value="CHI3-like"/>
</dbReference>
<comment type="similarity">
    <text evidence="1 2">Belongs to the chalcone isomerase family.</text>
</comment>
<organism evidence="4 5">
    <name type="scientific">Lactuca saligna</name>
    <name type="common">Willowleaf lettuce</name>
    <dbReference type="NCBI Taxonomy" id="75948"/>
    <lineage>
        <taxon>Eukaryota</taxon>
        <taxon>Viridiplantae</taxon>
        <taxon>Streptophyta</taxon>
        <taxon>Embryophyta</taxon>
        <taxon>Tracheophyta</taxon>
        <taxon>Spermatophyta</taxon>
        <taxon>Magnoliopsida</taxon>
        <taxon>eudicotyledons</taxon>
        <taxon>Gunneridae</taxon>
        <taxon>Pentapetalae</taxon>
        <taxon>asterids</taxon>
        <taxon>campanulids</taxon>
        <taxon>Asterales</taxon>
        <taxon>Asteraceae</taxon>
        <taxon>Cichorioideae</taxon>
        <taxon>Cichorieae</taxon>
        <taxon>Lactucinae</taxon>
        <taxon>Lactuca</taxon>
    </lineage>
</organism>
<gene>
    <name evidence="4" type="ORF">LSALG_LOCUS34760</name>
</gene>
<name>A0AA35ZNA2_LACSI</name>
<evidence type="ECO:0000256" key="2">
    <source>
        <dbReference type="RuleBase" id="RU361158"/>
    </source>
</evidence>
<dbReference type="Gene3D" id="1.10.890.20">
    <property type="match status" value="1"/>
</dbReference>
<protein>
    <recommendedName>
        <fullName evidence="2">Chalcone-flavonone isomerase family protein</fullName>
    </recommendedName>
</protein>
<dbReference type="AlphaFoldDB" id="A0AA35ZNA2"/>
<dbReference type="InterPro" id="IPR036298">
    <property type="entry name" value="Chalcone_isomerase_sf"/>
</dbReference>
<evidence type="ECO:0000256" key="1">
    <source>
        <dbReference type="ARBA" id="ARBA00007166"/>
    </source>
</evidence>
<evidence type="ECO:0000313" key="4">
    <source>
        <dbReference type="EMBL" id="CAI9295845.1"/>
    </source>
</evidence>
<dbReference type="InterPro" id="IPR016089">
    <property type="entry name" value="Chalcone_isomerase_bundle_sf"/>
</dbReference>
<accession>A0AA35ZNA2</accession>
<keyword evidence="5" id="KW-1185">Reference proteome</keyword>
<dbReference type="Gene3D" id="3.50.70.10">
    <property type="match status" value="1"/>
</dbReference>
<dbReference type="PANTHER" id="PTHR47588">
    <property type="entry name" value="CHALCONE--FLAVONONE ISOMERASE 3-RELATED"/>
    <property type="match status" value="1"/>
</dbReference>
<dbReference type="SUPFAM" id="SSF54626">
    <property type="entry name" value="Chalcone isomerase"/>
    <property type="match status" value="1"/>
</dbReference>
<dbReference type="EMBL" id="OX465084">
    <property type="protein sequence ID" value="CAI9295845.1"/>
    <property type="molecule type" value="Genomic_DNA"/>
</dbReference>
<feature type="domain" description="Chalcone isomerase" evidence="3">
    <location>
        <begin position="121"/>
        <end position="318"/>
    </location>
</feature>